<dbReference type="AlphaFoldDB" id="A0A7W8F3G1"/>
<comment type="caution">
    <text evidence="3">The sequence shown here is derived from an EMBL/GenBank/DDBJ whole genome shotgun (WGS) entry which is preliminary data.</text>
</comment>
<evidence type="ECO:0000313" key="4">
    <source>
        <dbReference type="Proteomes" id="UP000528608"/>
    </source>
</evidence>
<organism evidence="3 4">
    <name type="scientific">Streptomyces eurocidicus</name>
    <name type="common">Streptoverticillium eurocidicus</name>
    <dbReference type="NCBI Taxonomy" id="66423"/>
    <lineage>
        <taxon>Bacteria</taxon>
        <taxon>Bacillati</taxon>
        <taxon>Actinomycetota</taxon>
        <taxon>Actinomycetes</taxon>
        <taxon>Kitasatosporales</taxon>
        <taxon>Streptomycetaceae</taxon>
        <taxon>Streptomyces</taxon>
    </lineage>
</organism>
<feature type="domain" description="DUF4232" evidence="2">
    <location>
        <begin position="94"/>
        <end position="228"/>
    </location>
</feature>
<dbReference type="EMBL" id="JACHJF010000007">
    <property type="protein sequence ID" value="MBB5119251.1"/>
    <property type="molecule type" value="Genomic_DNA"/>
</dbReference>
<evidence type="ECO:0000259" key="2">
    <source>
        <dbReference type="Pfam" id="PF14016"/>
    </source>
</evidence>
<sequence length="231" mass="23196">MNPTIPDTAGSPRTARTPRAPRTSALGLAALLTATGLLTACGTAHSDAPAAERARPAAAPSPTASSPTVSIPAIPPLTIDGPTPSASAQPSPVCPASGMSLVAEEANAAMGLRVMTLKLTNCGGTTRVLNGYPDVRVLDAGRKQLAVEVLHGAADIMTDDRFDAGPVRVALRPGEQAVTGLVWRNTVTDGTPANGAYVSLAPSAGADRLTVPSLIDLGTTGKLGVSAWAHG</sequence>
<dbReference type="InterPro" id="IPR025326">
    <property type="entry name" value="DUF4232"/>
</dbReference>
<proteinExistence type="predicted"/>
<feature type="region of interest" description="Disordered" evidence="1">
    <location>
        <begin position="1"/>
        <end position="22"/>
    </location>
</feature>
<feature type="region of interest" description="Disordered" evidence="1">
    <location>
        <begin position="48"/>
        <end position="94"/>
    </location>
</feature>
<gene>
    <name evidence="3" type="ORF">FHS36_002684</name>
</gene>
<dbReference type="OrthoDB" id="3827416at2"/>
<evidence type="ECO:0000313" key="3">
    <source>
        <dbReference type="EMBL" id="MBB5119251.1"/>
    </source>
</evidence>
<reference evidence="3 4" key="1">
    <citation type="submission" date="2020-08" db="EMBL/GenBank/DDBJ databases">
        <title>Genomic Encyclopedia of Type Strains, Phase III (KMG-III): the genomes of soil and plant-associated and newly described type strains.</title>
        <authorList>
            <person name="Whitman W."/>
        </authorList>
    </citation>
    <scope>NUCLEOTIDE SEQUENCE [LARGE SCALE GENOMIC DNA]</scope>
    <source>
        <strain evidence="3 4">CECT 3259</strain>
    </source>
</reference>
<dbReference type="Proteomes" id="UP000528608">
    <property type="component" value="Unassembled WGS sequence"/>
</dbReference>
<evidence type="ECO:0000256" key="1">
    <source>
        <dbReference type="SAM" id="MobiDB-lite"/>
    </source>
</evidence>
<protein>
    <recommendedName>
        <fullName evidence="2">DUF4232 domain-containing protein</fullName>
    </recommendedName>
</protein>
<dbReference type="RefSeq" id="WP_146045572.1">
    <property type="nucleotide sequence ID" value="NZ_JACHJF010000007.1"/>
</dbReference>
<name>A0A7W8F3G1_STREU</name>
<accession>A0A7W8F3G1</accession>
<dbReference type="Pfam" id="PF14016">
    <property type="entry name" value="DUF4232"/>
    <property type="match status" value="1"/>
</dbReference>
<feature type="compositionally biased region" description="Low complexity" evidence="1">
    <location>
        <begin position="8"/>
        <end position="22"/>
    </location>
</feature>
<feature type="compositionally biased region" description="Low complexity" evidence="1">
    <location>
        <begin position="56"/>
        <end position="72"/>
    </location>
</feature>